<reference evidence="2 3" key="1">
    <citation type="submission" date="2018-03" db="EMBL/GenBank/DDBJ databases">
        <title>Genomic Encyclopedia of Archaeal and Bacterial Type Strains, Phase II (KMG-II): from individual species to whole genera.</title>
        <authorList>
            <person name="Goeker M."/>
        </authorList>
    </citation>
    <scope>NUCLEOTIDE SEQUENCE [LARGE SCALE GENOMIC DNA]</scope>
    <source>
        <strain evidence="2 3">DSM 19711</strain>
    </source>
</reference>
<keyword evidence="3" id="KW-1185">Reference proteome</keyword>
<feature type="transmembrane region" description="Helical" evidence="1">
    <location>
        <begin position="44"/>
        <end position="63"/>
    </location>
</feature>
<dbReference type="AlphaFoldDB" id="A0A2T0QYM6"/>
<comment type="caution">
    <text evidence="2">The sequence shown here is derived from an EMBL/GenBank/DDBJ whole genome shotgun (WGS) entry which is preliminary data.</text>
</comment>
<name>A0A2T0QYM6_9ACTN</name>
<evidence type="ECO:0000313" key="2">
    <source>
        <dbReference type="EMBL" id="PRY11471.1"/>
    </source>
</evidence>
<dbReference type="RefSeq" id="WP_146149534.1">
    <property type="nucleotide sequence ID" value="NZ_PVZF01000013.1"/>
</dbReference>
<gene>
    <name evidence="2" type="ORF">CLV37_11394</name>
</gene>
<keyword evidence="1" id="KW-1133">Transmembrane helix</keyword>
<proteinExistence type="predicted"/>
<keyword evidence="1" id="KW-0472">Membrane</keyword>
<dbReference type="Proteomes" id="UP000238083">
    <property type="component" value="Unassembled WGS sequence"/>
</dbReference>
<organism evidence="2 3">
    <name type="scientific">Kineococcus rhizosphaerae</name>
    <dbReference type="NCBI Taxonomy" id="559628"/>
    <lineage>
        <taxon>Bacteria</taxon>
        <taxon>Bacillati</taxon>
        <taxon>Actinomycetota</taxon>
        <taxon>Actinomycetes</taxon>
        <taxon>Kineosporiales</taxon>
        <taxon>Kineosporiaceae</taxon>
        <taxon>Kineococcus</taxon>
    </lineage>
</organism>
<sequence>MTQRRTPPAVAPTDRPVTWIALAVAFLAISLPSWVQALGGGKTLGYLPAAAFTLAALAFAVQARRCARRRSGR</sequence>
<evidence type="ECO:0000256" key="1">
    <source>
        <dbReference type="SAM" id="Phobius"/>
    </source>
</evidence>
<dbReference type="EMBL" id="PVZF01000013">
    <property type="protein sequence ID" value="PRY11471.1"/>
    <property type="molecule type" value="Genomic_DNA"/>
</dbReference>
<accession>A0A2T0QYM6</accession>
<evidence type="ECO:0000313" key="3">
    <source>
        <dbReference type="Proteomes" id="UP000238083"/>
    </source>
</evidence>
<keyword evidence="1" id="KW-0812">Transmembrane</keyword>
<protein>
    <submittedName>
        <fullName evidence="2">Uncharacterized protein</fullName>
    </submittedName>
</protein>
<feature type="transmembrane region" description="Helical" evidence="1">
    <location>
        <begin position="20"/>
        <end position="38"/>
    </location>
</feature>